<dbReference type="Pfam" id="PF07690">
    <property type="entry name" value="MFS_1"/>
    <property type="match status" value="1"/>
</dbReference>
<reference evidence="6 7" key="1">
    <citation type="submission" date="2016-07" db="EMBL/GenBank/DDBJ databases">
        <title>Pervasive Adenine N6-methylation of Active Genes in Fungi.</title>
        <authorList>
            <consortium name="DOE Joint Genome Institute"/>
            <person name="Mondo S.J."/>
            <person name="Dannebaum R.O."/>
            <person name="Kuo R.C."/>
            <person name="Labutti K."/>
            <person name="Haridas S."/>
            <person name="Kuo A."/>
            <person name="Salamov A."/>
            <person name="Ahrendt S.R."/>
            <person name="Lipzen A."/>
            <person name="Sullivan W."/>
            <person name="Andreopoulos W.B."/>
            <person name="Clum A."/>
            <person name="Lindquist E."/>
            <person name="Daum C."/>
            <person name="Ramamoorthy G.K."/>
            <person name="Gryganskyi A."/>
            <person name="Culley D."/>
            <person name="Magnuson J.K."/>
            <person name="James T.Y."/>
            <person name="O'Malley M.A."/>
            <person name="Stajich J.E."/>
            <person name="Spatafora J.W."/>
            <person name="Visel A."/>
            <person name="Grigoriev I.V."/>
        </authorList>
    </citation>
    <scope>NUCLEOTIDE SEQUENCE [LARGE SCALE GENOMIC DNA]</scope>
    <source>
        <strain evidence="6 7">NRRL 2496</strain>
    </source>
</reference>
<feature type="transmembrane region" description="Helical" evidence="4">
    <location>
        <begin position="179"/>
        <end position="199"/>
    </location>
</feature>
<dbReference type="Proteomes" id="UP000242180">
    <property type="component" value="Unassembled WGS sequence"/>
</dbReference>
<feature type="compositionally biased region" description="Basic and acidic residues" evidence="3">
    <location>
        <begin position="23"/>
        <end position="35"/>
    </location>
</feature>
<keyword evidence="4" id="KW-0812">Transmembrane</keyword>
<dbReference type="SUPFAM" id="SSF103473">
    <property type="entry name" value="MFS general substrate transporter"/>
    <property type="match status" value="1"/>
</dbReference>
<feature type="domain" description="Major facilitator superfamily (MFS) profile" evidence="5">
    <location>
        <begin position="82"/>
        <end position="473"/>
    </location>
</feature>
<evidence type="ECO:0000313" key="7">
    <source>
        <dbReference type="Proteomes" id="UP000242180"/>
    </source>
</evidence>
<feature type="transmembrane region" description="Helical" evidence="4">
    <location>
        <begin position="127"/>
        <end position="147"/>
    </location>
</feature>
<keyword evidence="7" id="KW-1185">Reference proteome</keyword>
<accession>A0A1X2HE14</accession>
<proteinExistence type="inferred from homology"/>
<dbReference type="InParanoid" id="A0A1X2HE14"/>
<keyword evidence="4" id="KW-0472">Membrane</keyword>
<dbReference type="EMBL" id="MCGN01000004">
    <property type="protein sequence ID" value="ORY97205.1"/>
    <property type="molecule type" value="Genomic_DNA"/>
</dbReference>
<dbReference type="OrthoDB" id="2213137at2759"/>
<dbReference type="InterPro" id="IPR020846">
    <property type="entry name" value="MFS_dom"/>
</dbReference>
<dbReference type="AlphaFoldDB" id="A0A1X2HE14"/>
<feature type="transmembrane region" description="Helical" evidence="4">
    <location>
        <begin position="243"/>
        <end position="263"/>
    </location>
</feature>
<dbReference type="PANTHER" id="PTHR11360">
    <property type="entry name" value="MONOCARBOXYLATE TRANSPORTER"/>
    <property type="match status" value="1"/>
</dbReference>
<feature type="region of interest" description="Disordered" evidence="3">
    <location>
        <begin position="1"/>
        <end position="44"/>
    </location>
</feature>
<dbReference type="Gene3D" id="1.20.1250.20">
    <property type="entry name" value="MFS general substrate transporter like domains"/>
    <property type="match status" value="2"/>
</dbReference>
<comment type="similarity">
    <text evidence="2">Belongs to the major facilitator superfamily. Monocarboxylate porter (TC 2.A.1.13) family.</text>
</comment>
<protein>
    <submittedName>
        <fullName evidence="6">Major facilitator superfamily domain-containing protein</fullName>
    </submittedName>
</protein>
<dbReference type="PROSITE" id="PS50850">
    <property type="entry name" value="MFS"/>
    <property type="match status" value="1"/>
</dbReference>
<feature type="transmembrane region" description="Helical" evidence="4">
    <location>
        <begin position="442"/>
        <end position="466"/>
    </location>
</feature>
<feature type="transmembrane region" description="Helical" evidence="4">
    <location>
        <begin position="383"/>
        <end position="405"/>
    </location>
</feature>
<feature type="transmembrane region" description="Helical" evidence="4">
    <location>
        <begin position="211"/>
        <end position="231"/>
    </location>
</feature>
<evidence type="ECO:0000256" key="3">
    <source>
        <dbReference type="SAM" id="MobiDB-lite"/>
    </source>
</evidence>
<comment type="caution">
    <text evidence="6">The sequence shown here is derived from an EMBL/GenBank/DDBJ whole genome shotgun (WGS) entry which is preliminary data.</text>
</comment>
<feature type="transmembrane region" description="Helical" evidence="4">
    <location>
        <begin position="327"/>
        <end position="346"/>
    </location>
</feature>
<dbReference type="GO" id="GO:0016020">
    <property type="term" value="C:membrane"/>
    <property type="evidence" value="ECO:0007669"/>
    <property type="project" value="UniProtKB-SubCell"/>
</dbReference>
<dbReference type="InterPro" id="IPR011701">
    <property type="entry name" value="MFS"/>
</dbReference>
<dbReference type="InterPro" id="IPR050327">
    <property type="entry name" value="Proton-linked_MCT"/>
</dbReference>
<comment type="subcellular location">
    <subcellularLocation>
        <location evidence="1">Membrane</location>
        <topology evidence="1">Multi-pass membrane protein</topology>
    </subcellularLocation>
</comment>
<organism evidence="6 7">
    <name type="scientific">Syncephalastrum racemosum</name>
    <name type="common">Filamentous fungus</name>
    <dbReference type="NCBI Taxonomy" id="13706"/>
    <lineage>
        <taxon>Eukaryota</taxon>
        <taxon>Fungi</taxon>
        <taxon>Fungi incertae sedis</taxon>
        <taxon>Mucoromycota</taxon>
        <taxon>Mucoromycotina</taxon>
        <taxon>Mucoromycetes</taxon>
        <taxon>Mucorales</taxon>
        <taxon>Syncephalastraceae</taxon>
        <taxon>Syncephalastrum</taxon>
    </lineage>
</organism>
<dbReference type="STRING" id="13706.A0A1X2HE14"/>
<dbReference type="GO" id="GO:0022857">
    <property type="term" value="F:transmembrane transporter activity"/>
    <property type="evidence" value="ECO:0007669"/>
    <property type="project" value="InterPro"/>
</dbReference>
<gene>
    <name evidence="6" type="ORF">BCR43DRAFT_472239</name>
</gene>
<feature type="transmembrane region" description="Helical" evidence="4">
    <location>
        <begin position="358"/>
        <end position="377"/>
    </location>
</feature>
<dbReference type="PANTHER" id="PTHR11360:SF284">
    <property type="entry name" value="EG:103B4.3 PROTEIN-RELATED"/>
    <property type="match status" value="1"/>
</dbReference>
<feature type="transmembrane region" description="Helical" evidence="4">
    <location>
        <begin position="291"/>
        <end position="315"/>
    </location>
</feature>
<sequence length="478" mass="51520">MEDTLEEKERSTGHQGLSRCRPATKDRNYPDDHHGNVHGFARTASDMEQNDDLRTIDIPHSEDSESTAPWDQPIPTEGWRNPGWCVILSPFLVGFATTGNSFCWGLFQELYATHTFTNEASEFTISWIGSIQFCALVIPGLIITPVIRRLGFRRTIVIGAFFNCFGYVLASLATHVWQLFLTQGIMIGLGGGMAYATAIPLPSQWFNKRRALAVGLGSAGTGIGGLCLSPLTEYLISHFGFRIALRVLGCFSLGLLLTGGFFARSRYRPPPSAPTLPGSLGVFWDPDMQTVAFVLLMIFSLLAPIGFFSFIALAPSYAAYLDGSKEAGSLVVSLISGTNAICRILSGFVADRIGRVTTLAATTFLSGLFAMTLWQFSSSINTYIAYSVICGLTSGVYNSLIPIATAEVAGMKNIQRGTGVCLFLTIFTNSSAPSIAKKLQSVFGWTAAIQFLGAGAVAAGLVAFAVRLTMPKKSLHPP</sequence>
<name>A0A1X2HE14_SYNRA</name>
<evidence type="ECO:0000256" key="2">
    <source>
        <dbReference type="ARBA" id="ARBA00006727"/>
    </source>
</evidence>
<feature type="transmembrane region" description="Helical" evidence="4">
    <location>
        <begin position="154"/>
        <end position="173"/>
    </location>
</feature>
<evidence type="ECO:0000256" key="1">
    <source>
        <dbReference type="ARBA" id="ARBA00004141"/>
    </source>
</evidence>
<evidence type="ECO:0000256" key="4">
    <source>
        <dbReference type="SAM" id="Phobius"/>
    </source>
</evidence>
<feature type="transmembrane region" description="Helical" evidence="4">
    <location>
        <begin position="417"/>
        <end position="436"/>
    </location>
</feature>
<dbReference type="InterPro" id="IPR036259">
    <property type="entry name" value="MFS_trans_sf"/>
</dbReference>
<evidence type="ECO:0000313" key="6">
    <source>
        <dbReference type="EMBL" id="ORY97205.1"/>
    </source>
</evidence>
<feature type="transmembrane region" description="Helical" evidence="4">
    <location>
        <begin position="84"/>
        <end position="107"/>
    </location>
</feature>
<evidence type="ECO:0000259" key="5">
    <source>
        <dbReference type="PROSITE" id="PS50850"/>
    </source>
</evidence>
<keyword evidence="4" id="KW-1133">Transmembrane helix</keyword>